<keyword evidence="1 5" id="KW-0732">Signal</keyword>
<dbReference type="EMBL" id="FWXH01000009">
    <property type="protein sequence ID" value="SMC25594.1"/>
    <property type="molecule type" value="Genomic_DNA"/>
</dbReference>
<dbReference type="GO" id="GO:0046872">
    <property type="term" value="F:metal ion binding"/>
    <property type="evidence" value="ECO:0007669"/>
    <property type="project" value="InterPro"/>
</dbReference>
<evidence type="ECO:0000256" key="4">
    <source>
        <dbReference type="SAM" id="Phobius"/>
    </source>
</evidence>
<dbReference type="RefSeq" id="WP_084116323.1">
    <property type="nucleotide sequence ID" value="NZ_FWXH01000009.1"/>
</dbReference>
<dbReference type="InterPro" id="IPR008963">
    <property type="entry name" value="Purple_acid_Pase-like_N"/>
</dbReference>
<dbReference type="Gene3D" id="2.60.40.380">
    <property type="entry name" value="Purple acid phosphatase-like, N-terminal"/>
    <property type="match status" value="1"/>
</dbReference>
<feature type="chain" id="PRO_5039604966" evidence="5">
    <location>
        <begin position="25"/>
        <end position="666"/>
    </location>
</feature>
<keyword evidence="2" id="KW-0175">Coiled coil</keyword>
<name>A0A1W1XNZ7_9CLOT</name>
<accession>A0A1W1XNZ7</accession>
<dbReference type="AlphaFoldDB" id="A0A1W1XNZ7"/>
<evidence type="ECO:0000256" key="3">
    <source>
        <dbReference type="SAM" id="MobiDB-lite"/>
    </source>
</evidence>
<dbReference type="InterPro" id="IPR004843">
    <property type="entry name" value="Calcineurin-like_PHP"/>
</dbReference>
<proteinExistence type="predicted"/>
<evidence type="ECO:0000259" key="7">
    <source>
        <dbReference type="Pfam" id="PF16656"/>
    </source>
</evidence>
<reference evidence="8 9" key="1">
    <citation type="submission" date="2017-04" db="EMBL/GenBank/DDBJ databases">
        <authorList>
            <person name="Afonso C.L."/>
            <person name="Miller P.J."/>
            <person name="Scott M.A."/>
            <person name="Spackman E."/>
            <person name="Goraichik I."/>
            <person name="Dimitrov K.M."/>
            <person name="Suarez D.L."/>
            <person name="Swayne D.E."/>
        </authorList>
    </citation>
    <scope>NUCLEOTIDE SEQUENCE [LARGE SCALE GENOMIC DNA]</scope>
    <source>
        <strain evidence="8 9">DSM 12555</strain>
    </source>
</reference>
<keyword evidence="9" id="KW-1185">Reference proteome</keyword>
<dbReference type="SUPFAM" id="SSF49363">
    <property type="entry name" value="Purple acid phosphatase, N-terminal domain"/>
    <property type="match status" value="1"/>
</dbReference>
<dbReference type="PANTHER" id="PTHR45867:SF3">
    <property type="entry name" value="ACID PHOSPHATASE TYPE 7"/>
    <property type="match status" value="1"/>
</dbReference>
<dbReference type="SUPFAM" id="SSF56300">
    <property type="entry name" value="Metallo-dependent phosphatases"/>
    <property type="match status" value="1"/>
</dbReference>
<gene>
    <name evidence="8" type="ORF">SAMN02745134_02499</name>
</gene>
<feature type="transmembrane region" description="Helical" evidence="4">
    <location>
        <begin position="624"/>
        <end position="644"/>
    </location>
</feature>
<evidence type="ECO:0000313" key="9">
    <source>
        <dbReference type="Proteomes" id="UP000192468"/>
    </source>
</evidence>
<evidence type="ECO:0000259" key="6">
    <source>
        <dbReference type="Pfam" id="PF00149"/>
    </source>
</evidence>
<dbReference type="PANTHER" id="PTHR45867">
    <property type="entry name" value="PURPLE ACID PHOSPHATASE"/>
    <property type="match status" value="1"/>
</dbReference>
<feature type="coiled-coil region" evidence="2">
    <location>
        <begin position="566"/>
        <end position="593"/>
    </location>
</feature>
<dbReference type="STRING" id="1121291.SAMN02745134_02499"/>
<dbReference type="Proteomes" id="UP000192468">
    <property type="component" value="Unassembled WGS sequence"/>
</dbReference>
<evidence type="ECO:0000256" key="2">
    <source>
        <dbReference type="SAM" id="Coils"/>
    </source>
</evidence>
<dbReference type="Pfam" id="PF16656">
    <property type="entry name" value="Pur_ac_phosph_N"/>
    <property type="match status" value="1"/>
</dbReference>
<feature type="region of interest" description="Disordered" evidence="3">
    <location>
        <begin position="593"/>
        <end position="612"/>
    </location>
</feature>
<dbReference type="Pfam" id="PF00149">
    <property type="entry name" value="Metallophos"/>
    <property type="match status" value="1"/>
</dbReference>
<evidence type="ECO:0000256" key="5">
    <source>
        <dbReference type="SAM" id="SignalP"/>
    </source>
</evidence>
<feature type="compositionally biased region" description="Polar residues" evidence="3">
    <location>
        <begin position="602"/>
        <end position="612"/>
    </location>
</feature>
<feature type="signal peptide" evidence="5">
    <location>
        <begin position="1"/>
        <end position="24"/>
    </location>
</feature>
<dbReference type="GO" id="GO:0003993">
    <property type="term" value="F:acid phosphatase activity"/>
    <property type="evidence" value="ECO:0007669"/>
    <property type="project" value="InterPro"/>
</dbReference>
<dbReference type="CDD" id="cd00838">
    <property type="entry name" value="MPP_superfamily"/>
    <property type="match status" value="1"/>
</dbReference>
<protein>
    <submittedName>
        <fullName evidence="8">3',5'-cyclic AMP phosphodiesterase CpdA</fullName>
    </submittedName>
</protein>
<feature type="domain" description="Calcineurin-like phosphoesterase" evidence="6">
    <location>
        <begin position="152"/>
        <end position="352"/>
    </location>
</feature>
<dbReference type="OrthoDB" id="9809781at2"/>
<sequence length="666" mass="72333">MKNRKKLIAIAVGLSVIVSGITFTNITAATNSQNNVGVSSTSSAKDVNFDDIALSPGGNPSELNFTWYSSNSKVTPMVQIALKSDANGNDFPVSKASSFKGTTSVGNNGFTSNKVSVNGLNESTQYVYRLGDGTNWSQTYNYNTYKTSQYSFLFAGDPQIGAGGDISKDSAGWADTLNKATKQFSDSSFMISVGDQVNNGSELNGASNELEYSGYFAPEQLKTLPIAAIAGNHETYGPGHNTHFNAPNLSDKYGAFSAEPTTGTDYYFTYGNTLYLMLNSNDMNEEEHKQFMQDAIAKNPNATWKIAVLHHSVYSSANHETDSDIIQRRNDLPPIFDSLGIDVVLDGHDHCYTRSYQMKGGQAIKDQNVDTEGRVIDPKGTVYITANSASGSKYYEIRYPGENNNYEAKKEQIHVPTFSRVNVTSNSFQINTYRTDTMTETDSYTLVKSTAPQQATADVIDQINKLPNVDAVTTNDADNIKNARIAYNALSSDQQKLVTNIDKLIQDENKINDINNQTKQATDEKAASDVIGQINTIPQNVSLTDEATVVNARTAYNSLSDSQKALVNNYNKLTNAENTIASLKAQAANASSQATSTSQKAPQNTTNVSTASGTLPKTGEFFDFNMLIALGMLSIAGGSSIILIKKKGISLKSIYDVSKKFRLLNK</sequence>
<dbReference type="InterPro" id="IPR015914">
    <property type="entry name" value="PAPs_N"/>
</dbReference>
<organism evidence="8 9">
    <name type="scientific">Clostridium acidisoli DSM 12555</name>
    <dbReference type="NCBI Taxonomy" id="1121291"/>
    <lineage>
        <taxon>Bacteria</taxon>
        <taxon>Bacillati</taxon>
        <taxon>Bacillota</taxon>
        <taxon>Clostridia</taxon>
        <taxon>Eubacteriales</taxon>
        <taxon>Clostridiaceae</taxon>
        <taxon>Clostridium</taxon>
    </lineage>
</organism>
<evidence type="ECO:0000313" key="8">
    <source>
        <dbReference type="EMBL" id="SMC25594.1"/>
    </source>
</evidence>
<dbReference type="Gene3D" id="3.60.21.10">
    <property type="match status" value="1"/>
</dbReference>
<evidence type="ECO:0000256" key="1">
    <source>
        <dbReference type="ARBA" id="ARBA00022729"/>
    </source>
</evidence>
<dbReference type="InterPro" id="IPR029052">
    <property type="entry name" value="Metallo-depent_PP-like"/>
</dbReference>
<keyword evidence="4" id="KW-1133">Transmembrane helix</keyword>
<keyword evidence="4" id="KW-0472">Membrane</keyword>
<feature type="domain" description="Purple acid phosphatase N-terminal" evidence="7">
    <location>
        <begin position="51"/>
        <end position="144"/>
    </location>
</feature>
<keyword evidence="4" id="KW-0812">Transmembrane</keyword>